<accession>A0A9D1FN81</accession>
<name>A0A9D1FN81_9FIRM</name>
<dbReference type="InterPro" id="IPR010390">
    <property type="entry name" value="ABC-2_transporter-like"/>
</dbReference>
<protein>
    <submittedName>
        <fullName evidence="2">ABC-2 family transporter protein</fullName>
    </submittedName>
</protein>
<reference evidence="2" key="1">
    <citation type="submission" date="2020-10" db="EMBL/GenBank/DDBJ databases">
        <authorList>
            <person name="Gilroy R."/>
        </authorList>
    </citation>
    <scope>NUCLEOTIDE SEQUENCE</scope>
    <source>
        <strain evidence="2">CHK199-13235</strain>
    </source>
</reference>
<reference evidence="2" key="2">
    <citation type="journal article" date="2021" name="PeerJ">
        <title>Extensive microbial diversity within the chicken gut microbiome revealed by metagenomics and culture.</title>
        <authorList>
            <person name="Gilroy R."/>
            <person name="Ravi A."/>
            <person name="Getino M."/>
            <person name="Pursley I."/>
            <person name="Horton D.L."/>
            <person name="Alikhan N.F."/>
            <person name="Baker D."/>
            <person name="Gharbi K."/>
            <person name="Hall N."/>
            <person name="Watson M."/>
            <person name="Adriaenssens E.M."/>
            <person name="Foster-Nyarko E."/>
            <person name="Jarju S."/>
            <person name="Secka A."/>
            <person name="Antonio M."/>
            <person name="Oren A."/>
            <person name="Chaudhuri R.R."/>
            <person name="La Ragione R."/>
            <person name="Hildebrand F."/>
            <person name="Pallen M.J."/>
        </authorList>
    </citation>
    <scope>NUCLEOTIDE SEQUENCE</scope>
    <source>
        <strain evidence="2">CHK199-13235</strain>
    </source>
</reference>
<keyword evidence="1" id="KW-1133">Transmembrane helix</keyword>
<dbReference type="EMBL" id="DVJP01000054">
    <property type="protein sequence ID" value="HIS76819.1"/>
    <property type="molecule type" value="Genomic_DNA"/>
</dbReference>
<feature type="transmembrane region" description="Helical" evidence="1">
    <location>
        <begin position="56"/>
        <end position="76"/>
    </location>
</feature>
<gene>
    <name evidence="2" type="ORF">IAB51_08430</name>
</gene>
<feature type="transmembrane region" description="Helical" evidence="1">
    <location>
        <begin position="118"/>
        <end position="136"/>
    </location>
</feature>
<dbReference type="PANTHER" id="PTHR36833">
    <property type="entry name" value="SLR0610 PROTEIN-RELATED"/>
    <property type="match status" value="1"/>
</dbReference>
<evidence type="ECO:0000313" key="2">
    <source>
        <dbReference type="EMBL" id="HIS76819.1"/>
    </source>
</evidence>
<dbReference type="Pfam" id="PF06182">
    <property type="entry name" value="ABC2_membrane_6"/>
    <property type="match status" value="1"/>
</dbReference>
<feature type="transmembrane region" description="Helical" evidence="1">
    <location>
        <begin position="21"/>
        <end position="44"/>
    </location>
</feature>
<evidence type="ECO:0000256" key="1">
    <source>
        <dbReference type="SAM" id="Phobius"/>
    </source>
</evidence>
<dbReference type="Proteomes" id="UP000824002">
    <property type="component" value="Unassembled WGS sequence"/>
</dbReference>
<dbReference type="PANTHER" id="PTHR36833:SF1">
    <property type="entry name" value="INTEGRAL MEMBRANE TRANSPORT PROTEIN"/>
    <property type="match status" value="1"/>
</dbReference>
<sequence length="258" mass="29725">MKLYGRYFSIHLRSAMQYPASFWMTFFGQFLTAFSAFLSIYFLFDRFHAVEGFTYQEVLLCFASVMLSFSFCECFFRGFDRFPSLLGNGQFDRTLIRPRSTIFQVLCAQMDFSRLGKFFQAVLVFCYAIPASGVEWTWPRALTLCGMLLGGVAIFAGLFLFYAGASFFTIEGLEVLNIFIYGGREFGSYPAVIYGKAILKFWTFVIPMAMIQYYPLLFLLGRTDSLWNALSPLATLIFLIPAYLFWRFGLRHYRSTGS</sequence>
<feature type="transmembrane region" description="Helical" evidence="1">
    <location>
        <begin position="191"/>
        <end position="214"/>
    </location>
</feature>
<organism evidence="2 3">
    <name type="scientific">Candidatus Merdivicinus excrementipullorum</name>
    <dbReference type="NCBI Taxonomy" id="2840867"/>
    <lineage>
        <taxon>Bacteria</taxon>
        <taxon>Bacillati</taxon>
        <taxon>Bacillota</taxon>
        <taxon>Clostridia</taxon>
        <taxon>Eubacteriales</taxon>
        <taxon>Oscillospiraceae</taxon>
        <taxon>Oscillospiraceae incertae sedis</taxon>
        <taxon>Candidatus Merdivicinus</taxon>
    </lineage>
</organism>
<feature type="transmembrane region" description="Helical" evidence="1">
    <location>
        <begin position="148"/>
        <end position="170"/>
    </location>
</feature>
<proteinExistence type="predicted"/>
<feature type="transmembrane region" description="Helical" evidence="1">
    <location>
        <begin position="226"/>
        <end position="246"/>
    </location>
</feature>
<comment type="caution">
    <text evidence="2">The sequence shown here is derived from an EMBL/GenBank/DDBJ whole genome shotgun (WGS) entry which is preliminary data.</text>
</comment>
<dbReference type="AlphaFoldDB" id="A0A9D1FN81"/>
<evidence type="ECO:0000313" key="3">
    <source>
        <dbReference type="Proteomes" id="UP000824002"/>
    </source>
</evidence>
<keyword evidence="1" id="KW-0472">Membrane</keyword>
<keyword evidence="1" id="KW-0812">Transmembrane</keyword>